<feature type="domain" description="Dipeptidylpeptidase IV N-terminal" evidence="3">
    <location>
        <begin position="85"/>
        <end position="438"/>
    </location>
</feature>
<dbReference type="Pfam" id="PF00930">
    <property type="entry name" value="DPPIV_N"/>
    <property type="match status" value="1"/>
</dbReference>
<dbReference type="EMBL" id="WKJI01000002">
    <property type="protein sequence ID" value="MRX47586.1"/>
    <property type="molecule type" value="Genomic_DNA"/>
</dbReference>
<evidence type="ECO:0000259" key="2">
    <source>
        <dbReference type="Pfam" id="PF00326"/>
    </source>
</evidence>
<proteinExistence type="predicted"/>
<dbReference type="InterPro" id="IPR001375">
    <property type="entry name" value="Peptidase_S9_cat"/>
</dbReference>
<organism evidence="4 5">
    <name type="scientific">Pedobacter puniceum</name>
    <dbReference type="NCBI Taxonomy" id="2666136"/>
    <lineage>
        <taxon>Bacteria</taxon>
        <taxon>Pseudomonadati</taxon>
        <taxon>Bacteroidota</taxon>
        <taxon>Sphingobacteriia</taxon>
        <taxon>Sphingobacteriales</taxon>
        <taxon>Sphingobacteriaceae</taxon>
        <taxon>Pedobacter</taxon>
    </lineage>
</organism>
<dbReference type="InterPro" id="IPR002469">
    <property type="entry name" value="Peptidase_S9B_N"/>
</dbReference>
<dbReference type="GO" id="GO:0006508">
    <property type="term" value="P:proteolysis"/>
    <property type="evidence" value="ECO:0007669"/>
    <property type="project" value="InterPro"/>
</dbReference>
<feature type="chain" id="PRO_5029882147" evidence="1">
    <location>
        <begin position="27"/>
        <end position="730"/>
    </location>
</feature>
<dbReference type="PANTHER" id="PTHR11731:SF193">
    <property type="entry name" value="DIPEPTIDYL PEPTIDASE 9"/>
    <property type="match status" value="1"/>
</dbReference>
<dbReference type="Gene3D" id="3.40.50.1820">
    <property type="entry name" value="alpha/beta hydrolase"/>
    <property type="match status" value="1"/>
</dbReference>
<comment type="caution">
    <text evidence="4">The sequence shown here is derived from an EMBL/GenBank/DDBJ whole genome shotgun (WGS) entry which is preliminary data.</text>
</comment>
<accession>A0A7K0FNT6</accession>
<evidence type="ECO:0000313" key="4">
    <source>
        <dbReference type="EMBL" id="MRX47586.1"/>
    </source>
</evidence>
<reference evidence="4 5" key="1">
    <citation type="submission" date="2019-11" db="EMBL/GenBank/DDBJ databases">
        <authorList>
            <person name="Cheng Q."/>
            <person name="Yang Z."/>
        </authorList>
    </citation>
    <scope>NUCLEOTIDE SEQUENCE [LARGE SCALE GENOMIC DNA]</scope>
    <source>
        <strain evidence="4 5">HX-22-1</strain>
    </source>
</reference>
<dbReference type="Gene3D" id="2.140.10.30">
    <property type="entry name" value="Dipeptidylpeptidase IV, N-terminal domain"/>
    <property type="match status" value="1"/>
</dbReference>
<dbReference type="Pfam" id="PF00326">
    <property type="entry name" value="Peptidase_S9"/>
    <property type="match status" value="1"/>
</dbReference>
<evidence type="ECO:0000259" key="3">
    <source>
        <dbReference type="Pfam" id="PF00930"/>
    </source>
</evidence>
<gene>
    <name evidence="4" type="ORF">GJJ64_10320</name>
</gene>
<dbReference type="GO" id="GO:0008239">
    <property type="term" value="F:dipeptidyl-peptidase activity"/>
    <property type="evidence" value="ECO:0007669"/>
    <property type="project" value="TreeGrafter"/>
</dbReference>
<dbReference type="SUPFAM" id="SSF82171">
    <property type="entry name" value="DPP6 N-terminal domain-like"/>
    <property type="match status" value="1"/>
</dbReference>
<feature type="signal peptide" evidence="1">
    <location>
        <begin position="1"/>
        <end position="26"/>
    </location>
</feature>
<dbReference type="PANTHER" id="PTHR11731">
    <property type="entry name" value="PROTEASE FAMILY S9B,C DIPEPTIDYL-PEPTIDASE IV-RELATED"/>
    <property type="match status" value="1"/>
</dbReference>
<dbReference type="AlphaFoldDB" id="A0A7K0FNT6"/>
<dbReference type="InterPro" id="IPR029058">
    <property type="entry name" value="AB_hydrolase_fold"/>
</dbReference>
<dbReference type="InterPro" id="IPR050278">
    <property type="entry name" value="Serine_Prot_S9B/DPPIV"/>
</dbReference>
<keyword evidence="5" id="KW-1185">Reference proteome</keyword>
<keyword evidence="1" id="KW-0732">Signal</keyword>
<dbReference type="GO" id="GO:0008236">
    <property type="term" value="F:serine-type peptidase activity"/>
    <property type="evidence" value="ECO:0007669"/>
    <property type="project" value="InterPro"/>
</dbReference>
<protein>
    <submittedName>
        <fullName evidence="4">Prolyl oligopeptidase family serine peptidase</fullName>
    </submittedName>
</protein>
<evidence type="ECO:0000313" key="5">
    <source>
        <dbReference type="Proteomes" id="UP000462931"/>
    </source>
</evidence>
<name>A0A7K0FNT6_9SPHI</name>
<evidence type="ECO:0000256" key="1">
    <source>
        <dbReference type="SAM" id="SignalP"/>
    </source>
</evidence>
<sequence length="730" mass="82891">MKNNFQKMVKIVLAVLLFISFLNVKAQFGPGTQWSQDGFTYYEINDKGIVEIDIRNPKNETIILSTAALTPPNGKPLDVKRFSLSDDKKKLLLHTNTVKVWRYDTRGDYWVYDTQSKKLQQLGKDKPVSSLMFAKFSPDGTRVAYVSKNNIYVEELASGRNKALTTDGANKLINGTFDWVYEEEFGCRDGFRWSPNGQSIAYWQLDARKTKDYLMINNTDSLYPFTIPVEYPVVGEDPSRCRIGVVSSGGGPTKWMAIPGDAVQHYIPRMEWANNNNQLIIQQLNRRQNISKVMLCNAIDGKVKTIYEEKETAWIDIKSRWNDDDPTGWDWIKEGKEYIWVSEKDGWRHIYSIGLDGKEKLITKGDYDIINISLIDEKNGLIYFTASPDNATETYLYRVKIDGSSKAVRVSPANQVGTHDYDISPNGKVALHSFSSTANYPVSQVVSLPEHKVLSEKETPARFKSMKLPQVEFFKVKTEDGIEMDGWMVKPNNFDPSKKYPVVFYVYGEPASQTVVNRFGIGLNRLYAGSMANDGYIYMSVEGRGAPAPKGREWRKSIYRNIGILNIRDQAMAAKEILKWPYIDKDRIAVWGWSGGGSSTLNLLFQYPDIYKTGISIAAVDNQLNYDNIYQERYMGLLPEDKEFFVKGSPLAHASKLQGNLLLIHGTGDDNVHYNNAEQMINELIKHNKTFQMMSYPNRSHSISEGEGTAKHLASTFTKFLKEHCPPGGK</sequence>
<dbReference type="RefSeq" id="WP_154287703.1">
    <property type="nucleotide sequence ID" value="NZ_WKJI01000002.1"/>
</dbReference>
<feature type="domain" description="Peptidase S9 prolyl oligopeptidase catalytic" evidence="2">
    <location>
        <begin position="530"/>
        <end position="724"/>
    </location>
</feature>
<dbReference type="SUPFAM" id="SSF53474">
    <property type="entry name" value="alpha/beta-Hydrolases"/>
    <property type="match status" value="1"/>
</dbReference>
<dbReference type="Proteomes" id="UP000462931">
    <property type="component" value="Unassembled WGS sequence"/>
</dbReference>